<organism evidence="3 4">
    <name type="scientific">Candidatus Nitrosotenuis cloacae</name>
    <dbReference type="NCBI Taxonomy" id="1603555"/>
    <lineage>
        <taxon>Archaea</taxon>
        <taxon>Nitrososphaerota</taxon>
        <taxon>Candidatus Nitrosotenuis</taxon>
    </lineage>
</organism>
<keyword evidence="2" id="KW-0472">Membrane</keyword>
<evidence type="ECO:0000313" key="3">
    <source>
        <dbReference type="EMBL" id="AJZ76660.1"/>
    </source>
</evidence>
<dbReference type="Proteomes" id="UP000266745">
    <property type="component" value="Chromosome"/>
</dbReference>
<evidence type="ECO:0000256" key="2">
    <source>
        <dbReference type="SAM" id="Phobius"/>
    </source>
</evidence>
<keyword evidence="2" id="KW-1133">Transmembrane helix</keyword>
<dbReference type="STRING" id="1603555.SU86_005175"/>
<feature type="region of interest" description="Disordered" evidence="1">
    <location>
        <begin position="22"/>
        <end position="47"/>
    </location>
</feature>
<keyword evidence="4" id="KW-1185">Reference proteome</keyword>
<sequence>MISTGALYLMVASDEYNDYKQEAGAATNEQGSESSEQESEEEVESGTFGPQHEAVFFGIIGTMYVPIGLWILKKKDQTKTPYIISLIGSAGLIVFYVATRTVDLPLVGLQTDIGIQDTLAKVLQGTIVAISGFMLFSIAKHRKVSKLA</sequence>
<accession>A0A3G1B6T1</accession>
<feature type="compositionally biased region" description="Acidic residues" evidence="1">
    <location>
        <begin position="35"/>
        <end position="44"/>
    </location>
</feature>
<feature type="transmembrane region" description="Helical" evidence="2">
    <location>
        <begin position="54"/>
        <end position="72"/>
    </location>
</feature>
<keyword evidence="2" id="KW-0812">Transmembrane</keyword>
<gene>
    <name evidence="3" type="ORF">SU86_005175</name>
</gene>
<dbReference type="AlphaFoldDB" id="A0A3G1B6T1"/>
<protein>
    <submittedName>
        <fullName evidence="3">Uncharacterized protein</fullName>
    </submittedName>
</protein>
<dbReference type="EMBL" id="CP011097">
    <property type="protein sequence ID" value="AJZ76660.1"/>
    <property type="molecule type" value="Genomic_DNA"/>
</dbReference>
<dbReference type="KEGG" id="tah:SU86_005175"/>
<reference evidence="3 4" key="1">
    <citation type="journal article" date="2016" name="Sci. Rep.">
        <title>A novel ammonia-oxidizing archaeon from wastewater treatment plant: Its enrichment, physiological and genomic characteristics.</title>
        <authorList>
            <person name="Li Y."/>
            <person name="Ding K."/>
            <person name="Wen X."/>
            <person name="Zhang B."/>
            <person name="Shen B."/>
            <person name="Yang Y."/>
        </authorList>
    </citation>
    <scope>NUCLEOTIDE SEQUENCE [LARGE SCALE GENOMIC DNA]</scope>
    <source>
        <strain evidence="3 4">SAT1</strain>
    </source>
</reference>
<evidence type="ECO:0000313" key="4">
    <source>
        <dbReference type="Proteomes" id="UP000266745"/>
    </source>
</evidence>
<name>A0A3G1B6T1_9ARCH</name>
<proteinExistence type="predicted"/>
<evidence type="ECO:0000256" key="1">
    <source>
        <dbReference type="SAM" id="MobiDB-lite"/>
    </source>
</evidence>
<feature type="transmembrane region" description="Helical" evidence="2">
    <location>
        <begin position="119"/>
        <end position="139"/>
    </location>
</feature>
<feature type="transmembrane region" description="Helical" evidence="2">
    <location>
        <begin position="81"/>
        <end position="99"/>
    </location>
</feature>